<name>A0A4Q5LY12_9BACT</name>
<dbReference type="FunFam" id="3.90.226.10:FF:000024">
    <property type="entry name" value="Delta3,5-delta2,4-dienoyl-CoA isomerase"/>
    <property type="match status" value="1"/>
</dbReference>
<keyword evidence="8" id="KW-0413">Isomerase</keyword>
<dbReference type="OrthoDB" id="9775794at2"/>
<dbReference type="InterPro" id="IPR045002">
    <property type="entry name" value="Ech1-like"/>
</dbReference>
<dbReference type="InterPro" id="IPR029045">
    <property type="entry name" value="ClpP/crotonase-like_dom_sf"/>
</dbReference>
<dbReference type="RefSeq" id="WP_130022503.1">
    <property type="nucleotide sequence ID" value="NZ_SEWF01000026.1"/>
</dbReference>
<evidence type="ECO:0000313" key="10">
    <source>
        <dbReference type="Proteomes" id="UP000293162"/>
    </source>
</evidence>
<dbReference type="InterPro" id="IPR014748">
    <property type="entry name" value="Enoyl-CoA_hydra_C"/>
</dbReference>
<dbReference type="Gene3D" id="1.10.12.10">
    <property type="entry name" value="Lyase 2-enoyl-coa Hydratase, Chain A, domain 2"/>
    <property type="match status" value="1"/>
</dbReference>
<gene>
    <name evidence="9" type="ORF">EWM59_17365</name>
</gene>
<keyword evidence="7" id="KW-0576">Peroxisome</keyword>
<accession>A0A4Q5LY12</accession>
<keyword evidence="5" id="KW-0007">Acetylation</keyword>
<keyword evidence="4" id="KW-0276">Fatty acid metabolism</keyword>
<evidence type="ECO:0000256" key="7">
    <source>
        <dbReference type="ARBA" id="ARBA00023140"/>
    </source>
</evidence>
<dbReference type="GO" id="GO:0016853">
    <property type="term" value="F:isomerase activity"/>
    <property type="evidence" value="ECO:0007669"/>
    <property type="project" value="UniProtKB-KW"/>
</dbReference>
<evidence type="ECO:0000256" key="3">
    <source>
        <dbReference type="ARBA" id="ARBA00005254"/>
    </source>
</evidence>
<dbReference type="InterPro" id="IPR001753">
    <property type="entry name" value="Enoyl-CoA_hydra/iso"/>
</dbReference>
<dbReference type="Proteomes" id="UP000293162">
    <property type="component" value="Unassembled WGS sequence"/>
</dbReference>
<dbReference type="EMBL" id="SEWF01000026">
    <property type="protein sequence ID" value="RYU94413.1"/>
    <property type="molecule type" value="Genomic_DNA"/>
</dbReference>
<evidence type="ECO:0000256" key="4">
    <source>
        <dbReference type="ARBA" id="ARBA00022832"/>
    </source>
</evidence>
<comment type="pathway">
    <text evidence="2">Lipid metabolism; fatty acid beta-oxidation.</text>
</comment>
<dbReference type="Gene3D" id="3.90.226.10">
    <property type="entry name" value="2-enoyl-CoA Hydratase, Chain A, domain 1"/>
    <property type="match status" value="1"/>
</dbReference>
<dbReference type="GO" id="GO:0006635">
    <property type="term" value="P:fatty acid beta-oxidation"/>
    <property type="evidence" value="ECO:0007669"/>
    <property type="project" value="UniProtKB-UniPathway"/>
</dbReference>
<dbReference type="GO" id="GO:0005737">
    <property type="term" value="C:cytoplasm"/>
    <property type="evidence" value="ECO:0007669"/>
    <property type="project" value="UniProtKB-ARBA"/>
</dbReference>
<dbReference type="AlphaFoldDB" id="A0A4Q5LY12"/>
<comment type="caution">
    <text evidence="9">The sequence shown here is derived from an EMBL/GenBank/DDBJ whole genome shotgun (WGS) entry which is preliminary data.</text>
</comment>
<reference evidence="9 10" key="1">
    <citation type="submission" date="2019-02" db="EMBL/GenBank/DDBJ databases">
        <title>Bacterial novel species Emticicia sp. 17J42-9 isolated from soil.</title>
        <authorList>
            <person name="Jung H.-Y."/>
        </authorList>
    </citation>
    <scope>NUCLEOTIDE SEQUENCE [LARGE SCALE GENOMIC DNA]</scope>
    <source>
        <strain evidence="9 10">17J42-9</strain>
    </source>
</reference>
<dbReference type="SUPFAM" id="SSF52096">
    <property type="entry name" value="ClpP/crotonase"/>
    <property type="match status" value="1"/>
</dbReference>
<dbReference type="PANTHER" id="PTHR43149:SF1">
    <property type="entry name" value="DELTA(3,5)-DELTA(2,4)-DIENOYL-COA ISOMERASE, MITOCHONDRIAL"/>
    <property type="match status" value="1"/>
</dbReference>
<evidence type="ECO:0000256" key="1">
    <source>
        <dbReference type="ARBA" id="ARBA00004275"/>
    </source>
</evidence>
<proteinExistence type="inferred from homology"/>
<dbReference type="NCBIfam" id="NF004794">
    <property type="entry name" value="PRK06142.1"/>
    <property type="match status" value="1"/>
</dbReference>
<dbReference type="FunFam" id="1.10.12.10:FF:000004">
    <property type="entry name" value="Delta3,5-delta2,4-dienoyl-CoA isomerase"/>
    <property type="match status" value="1"/>
</dbReference>
<comment type="subcellular location">
    <subcellularLocation>
        <location evidence="1">Peroxisome</location>
    </subcellularLocation>
</comment>
<evidence type="ECO:0000256" key="8">
    <source>
        <dbReference type="ARBA" id="ARBA00023235"/>
    </source>
</evidence>
<dbReference type="CDD" id="cd06558">
    <property type="entry name" value="crotonase-like"/>
    <property type="match status" value="1"/>
</dbReference>
<protein>
    <submittedName>
        <fullName evidence="9">Crotonase/enoyl-CoA hydratase family protein</fullName>
    </submittedName>
</protein>
<dbReference type="Pfam" id="PF00378">
    <property type="entry name" value="ECH_1"/>
    <property type="match status" value="1"/>
</dbReference>
<evidence type="ECO:0000256" key="5">
    <source>
        <dbReference type="ARBA" id="ARBA00022990"/>
    </source>
</evidence>
<keyword evidence="6" id="KW-0443">Lipid metabolism</keyword>
<organism evidence="9 10">
    <name type="scientific">Emticicia agri</name>
    <dbReference type="NCBI Taxonomy" id="2492393"/>
    <lineage>
        <taxon>Bacteria</taxon>
        <taxon>Pseudomonadati</taxon>
        <taxon>Bacteroidota</taxon>
        <taxon>Cytophagia</taxon>
        <taxon>Cytophagales</taxon>
        <taxon>Leadbetterellaceae</taxon>
        <taxon>Emticicia</taxon>
    </lineage>
</organism>
<keyword evidence="10" id="KW-1185">Reference proteome</keyword>
<evidence type="ECO:0000313" key="9">
    <source>
        <dbReference type="EMBL" id="RYU94413.1"/>
    </source>
</evidence>
<sequence length="268" mass="29854">MQTLKLSIENHIAHVILNRPEKANALNQSAWDEIKEIFENLDENPEVRVIVLEGGESNHFCAGIDLSLLMSVSQTDINCEGRRREKVRKDVFRLQAPINAIENCSKPVLVAVHGGCIGGGVDVICACDMRYCTEDAYFTIREIDMGMVADLGTLQRLPKLIGDGLVREMAYTGRNVDGKEAEKIGIVNRAFPDKSTMMEEVFKIAATIASKSPISIRGTKHILLHTRDHSVADGLNYMATWNAAMLLSNDLQEAFMAKMQKRESNFED</sequence>
<dbReference type="UniPathway" id="UPA00659"/>
<evidence type="ECO:0000256" key="6">
    <source>
        <dbReference type="ARBA" id="ARBA00023098"/>
    </source>
</evidence>
<evidence type="ECO:0000256" key="2">
    <source>
        <dbReference type="ARBA" id="ARBA00005005"/>
    </source>
</evidence>
<dbReference type="PANTHER" id="PTHR43149">
    <property type="entry name" value="ENOYL-COA HYDRATASE"/>
    <property type="match status" value="1"/>
</dbReference>
<comment type="similarity">
    <text evidence="3">Belongs to the enoyl-CoA hydratase/isomerase family.</text>
</comment>